<dbReference type="Proteomes" id="UP000485621">
    <property type="component" value="Unassembled WGS sequence"/>
</dbReference>
<reference evidence="1" key="1">
    <citation type="submission" date="2017-02" db="EMBL/GenBank/DDBJ databases">
        <title>Delving into the versatile metabolic prowess of the omnipresent phylum Bacteroidetes.</title>
        <authorList>
            <person name="Nobu M.K."/>
            <person name="Mei R."/>
            <person name="Narihiro T."/>
            <person name="Kuroda K."/>
            <person name="Liu W.-T."/>
        </authorList>
    </citation>
    <scope>NUCLEOTIDE SEQUENCE</scope>
    <source>
        <strain evidence="1">ADurb.Bin160</strain>
    </source>
</reference>
<protein>
    <submittedName>
        <fullName evidence="1">Uncharacterized protein</fullName>
    </submittedName>
</protein>
<sequence length="72" mass="8185">MYIKSEFDQNYSDVYDIKSIVGELKGAFFAVQKVLLLAGENIQQFLVTGKLDMISLSEKEAKLIVKCRIKKP</sequence>
<proteinExistence type="predicted"/>
<dbReference type="AlphaFoldDB" id="A0A1V5ZJP7"/>
<evidence type="ECO:0000313" key="1">
    <source>
        <dbReference type="EMBL" id="OQB40405.1"/>
    </source>
</evidence>
<name>A0A1V5ZJP7_9BACT</name>
<comment type="caution">
    <text evidence="1">The sequence shown here is derived from an EMBL/GenBank/DDBJ whole genome shotgun (WGS) entry which is preliminary data.</text>
</comment>
<dbReference type="EMBL" id="MWDB01000045">
    <property type="protein sequence ID" value="OQB40405.1"/>
    <property type="molecule type" value="Genomic_DNA"/>
</dbReference>
<accession>A0A1V5ZJP7</accession>
<gene>
    <name evidence="1" type="ORF">BWY04_01342</name>
</gene>
<organism evidence="1">
    <name type="scientific">candidate division CPR1 bacterium ADurb.Bin160</name>
    <dbReference type="NCBI Taxonomy" id="1852826"/>
    <lineage>
        <taxon>Bacteria</taxon>
        <taxon>candidate division CPR1</taxon>
    </lineage>
</organism>